<dbReference type="EMBL" id="JAINUF010000010">
    <property type="protein sequence ID" value="KAJ8348367.1"/>
    <property type="molecule type" value="Genomic_DNA"/>
</dbReference>
<sequence length="115" mass="12196">MKQSRHLTHWFTAPGVAQMPRPFFTAYDLTAKGPGLHSCSLCRLTERKGDTHAASRLLARSTLAAPPAARVRAAAVRTSGRGRGWEVGGGLGGIASELTALPGSRESIFALLMPE</sequence>
<name>A0A9Q1EZZ7_SYNKA</name>
<proteinExistence type="predicted"/>
<accession>A0A9Q1EZZ7</accession>
<dbReference type="AlphaFoldDB" id="A0A9Q1EZZ7"/>
<organism evidence="1 2">
    <name type="scientific">Synaphobranchus kaupii</name>
    <name type="common">Kaup's arrowtooth eel</name>
    <dbReference type="NCBI Taxonomy" id="118154"/>
    <lineage>
        <taxon>Eukaryota</taxon>
        <taxon>Metazoa</taxon>
        <taxon>Chordata</taxon>
        <taxon>Craniata</taxon>
        <taxon>Vertebrata</taxon>
        <taxon>Euteleostomi</taxon>
        <taxon>Actinopterygii</taxon>
        <taxon>Neopterygii</taxon>
        <taxon>Teleostei</taxon>
        <taxon>Anguilliformes</taxon>
        <taxon>Synaphobranchidae</taxon>
        <taxon>Synaphobranchus</taxon>
    </lineage>
</organism>
<comment type="caution">
    <text evidence="1">The sequence shown here is derived from an EMBL/GenBank/DDBJ whole genome shotgun (WGS) entry which is preliminary data.</text>
</comment>
<gene>
    <name evidence="1" type="ORF">SKAU_G00269560</name>
</gene>
<keyword evidence="2" id="KW-1185">Reference proteome</keyword>
<evidence type="ECO:0000313" key="2">
    <source>
        <dbReference type="Proteomes" id="UP001152622"/>
    </source>
</evidence>
<dbReference type="Proteomes" id="UP001152622">
    <property type="component" value="Chromosome 10"/>
</dbReference>
<reference evidence="1" key="1">
    <citation type="journal article" date="2023" name="Science">
        <title>Genome structures resolve the early diversification of teleost fishes.</title>
        <authorList>
            <person name="Parey E."/>
            <person name="Louis A."/>
            <person name="Montfort J."/>
            <person name="Bouchez O."/>
            <person name="Roques C."/>
            <person name="Iampietro C."/>
            <person name="Lluch J."/>
            <person name="Castinel A."/>
            <person name="Donnadieu C."/>
            <person name="Desvignes T."/>
            <person name="Floi Bucao C."/>
            <person name="Jouanno E."/>
            <person name="Wen M."/>
            <person name="Mejri S."/>
            <person name="Dirks R."/>
            <person name="Jansen H."/>
            <person name="Henkel C."/>
            <person name="Chen W.J."/>
            <person name="Zahm M."/>
            <person name="Cabau C."/>
            <person name="Klopp C."/>
            <person name="Thompson A.W."/>
            <person name="Robinson-Rechavi M."/>
            <person name="Braasch I."/>
            <person name="Lecointre G."/>
            <person name="Bobe J."/>
            <person name="Postlethwait J.H."/>
            <person name="Berthelot C."/>
            <person name="Roest Crollius H."/>
            <person name="Guiguen Y."/>
        </authorList>
    </citation>
    <scope>NUCLEOTIDE SEQUENCE</scope>
    <source>
        <strain evidence="1">WJC10195</strain>
    </source>
</reference>
<evidence type="ECO:0000313" key="1">
    <source>
        <dbReference type="EMBL" id="KAJ8348367.1"/>
    </source>
</evidence>
<protein>
    <submittedName>
        <fullName evidence="1">Uncharacterized protein</fullName>
    </submittedName>
</protein>